<dbReference type="Proteomes" id="UP001596052">
    <property type="component" value="Unassembled WGS sequence"/>
</dbReference>
<gene>
    <name evidence="2" type="ORF">ACFQDI_23050</name>
</gene>
<reference evidence="3" key="1">
    <citation type="journal article" date="2019" name="Int. J. Syst. Evol. Microbiol.">
        <title>The Global Catalogue of Microorganisms (GCM) 10K type strain sequencing project: providing services to taxonomists for standard genome sequencing and annotation.</title>
        <authorList>
            <consortium name="The Broad Institute Genomics Platform"/>
            <consortium name="The Broad Institute Genome Sequencing Center for Infectious Disease"/>
            <person name="Wu L."/>
            <person name="Ma J."/>
        </authorList>
    </citation>
    <scope>NUCLEOTIDE SEQUENCE [LARGE SCALE GENOMIC DNA]</scope>
    <source>
        <strain evidence="3">CGMCC 4.1469</strain>
    </source>
</reference>
<dbReference type="InterPro" id="IPR013742">
    <property type="entry name" value="Whirly"/>
</dbReference>
<sequence length="151" mass="16645">MTSKPSASTKQSAEYAIYKPNGRGAGGVIRFEFNRAKGAVFVDAASQSGEKQFDWEQKITMKWGLSDLGTVLATLQGRQEQAKLFHQSEKANSAFELTFRDDPQKAPYFMSMSRQEAASKSVKKVTIPVTHAEAAILETALRAAITRLIGW</sequence>
<evidence type="ECO:0000313" key="3">
    <source>
        <dbReference type="Proteomes" id="UP001596052"/>
    </source>
</evidence>
<dbReference type="Gene3D" id="2.30.31.10">
    <property type="entry name" value="Transcriptional Coactivator Pc4, Chain A"/>
    <property type="match status" value="1"/>
</dbReference>
<name>A0ABW0KX26_9BACT</name>
<dbReference type="SUPFAM" id="SSF54447">
    <property type="entry name" value="ssDNA-binding transcriptional regulator domain"/>
    <property type="match status" value="1"/>
</dbReference>
<keyword evidence="1" id="KW-0809">Transit peptide</keyword>
<evidence type="ECO:0000256" key="1">
    <source>
        <dbReference type="ARBA" id="ARBA00022946"/>
    </source>
</evidence>
<proteinExistence type="predicted"/>
<dbReference type="RefSeq" id="WP_377171430.1">
    <property type="nucleotide sequence ID" value="NZ_JBHSMQ010000013.1"/>
</dbReference>
<comment type="caution">
    <text evidence="2">The sequence shown here is derived from an EMBL/GenBank/DDBJ whole genome shotgun (WGS) entry which is preliminary data.</text>
</comment>
<organism evidence="2 3">
    <name type="scientific">Prosthecobacter fluviatilis</name>
    <dbReference type="NCBI Taxonomy" id="445931"/>
    <lineage>
        <taxon>Bacteria</taxon>
        <taxon>Pseudomonadati</taxon>
        <taxon>Verrucomicrobiota</taxon>
        <taxon>Verrucomicrobiia</taxon>
        <taxon>Verrucomicrobiales</taxon>
        <taxon>Verrucomicrobiaceae</taxon>
        <taxon>Prosthecobacter</taxon>
    </lineage>
</organism>
<dbReference type="EMBL" id="JBHSMQ010000013">
    <property type="protein sequence ID" value="MFC5457765.1"/>
    <property type="molecule type" value="Genomic_DNA"/>
</dbReference>
<dbReference type="InterPro" id="IPR009044">
    <property type="entry name" value="ssDNA-bd_transcriptional_reg"/>
</dbReference>
<keyword evidence="3" id="KW-1185">Reference proteome</keyword>
<dbReference type="PANTHER" id="PTHR31745:SF1">
    <property type="entry name" value="SINGLE-STRANDED DNA-BINDING PROTEIN WHY2, MITOCHONDRIAL"/>
    <property type="match status" value="1"/>
</dbReference>
<dbReference type="Pfam" id="PF08536">
    <property type="entry name" value="Whirly"/>
    <property type="match status" value="1"/>
</dbReference>
<evidence type="ECO:0000313" key="2">
    <source>
        <dbReference type="EMBL" id="MFC5457765.1"/>
    </source>
</evidence>
<accession>A0ABW0KX26</accession>
<dbReference type="PANTHER" id="PTHR31745">
    <property type="entry name" value="SINGLE-STRANDED DNA-BINDING PROTEIN WHY2, MITOCHONDRIAL"/>
    <property type="match status" value="1"/>
</dbReference>
<protein>
    <submittedName>
        <fullName evidence="2">Uncharacterized protein</fullName>
    </submittedName>
</protein>